<comment type="caution">
    <text evidence="2">The sequence shown here is derived from an EMBL/GenBank/DDBJ whole genome shotgun (WGS) entry which is preliminary data.</text>
</comment>
<reference evidence="2" key="1">
    <citation type="journal article" date="2015" name="Genome Biol. Evol.">
        <title>Organellar Genomes of White Spruce (Picea glauca): Assembly and Annotation.</title>
        <authorList>
            <person name="Jackman S.D."/>
            <person name="Warren R.L."/>
            <person name="Gibb E.A."/>
            <person name="Vandervalk B.P."/>
            <person name="Mohamadi H."/>
            <person name="Chu J."/>
            <person name="Raymond A."/>
            <person name="Pleasance S."/>
            <person name="Coope R."/>
            <person name="Wildung M.R."/>
            <person name="Ritland C.E."/>
            <person name="Bousquet J."/>
            <person name="Jones S.J."/>
            <person name="Bohlmann J."/>
            <person name="Birol I."/>
        </authorList>
    </citation>
    <scope>NUCLEOTIDE SEQUENCE [LARGE SCALE GENOMIC DNA]</scope>
    <source>
        <tissue evidence="2">Flushing bud</tissue>
    </source>
</reference>
<proteinExistence type="predicted"/>
<protein>
    <submittedName>
        <fullName evidence="2">Uncharacterized protein</fullName>
    </submittedName>
</protein>
<organism evidence="2">
    <name type="scientific">Picea glauca</name>
    <name type="common">White spruce</name>
    <name type="synonym">Pinus glauca</name>
    <dbReference type="NCBI Taxonomy" id="3330"/>
    <lineage>
        <taxon>Eukaryota</taxon>
        <taxon>Viridiplantae</taxon>
        <taxon>Streptophyta</taxon>
        <taxon>Embryophyta</taxon>
        <taxon>Tracheophyta</taxon>
        <taxon>Spermatophyta</taxon>
        <taxon>Pinopsida</taxon>
        <taxon>Pinidae</taxon>
        <taxon>Conifers I</taxon>
        <taxon>Pinales</taxon>
        <taxon>Pinaceae</taxon>
        <taxon>Picea</taxon>
    </lineage>
</organism>
<accession>A0A101LTM0</accession>
<sequence length="68" mass="7475">MANQMEAQRTSESEFSDIMACQTKQIEKLEANCNMHYELGLGLASNSHLHGDLSHSRANPPEVSISSV</sequence>
<dbReference type="AlphaFoldDB" id="A0A101LTM0"/>
<geneLocation type="mitochondrion" evidence="2"/>
<keyword evidence="2" id="KW-0496">Mitochondrion</keyword>
<dbReference type="EMBL" id="LKAM01000031">
    <property type="protein sequence ID" value="KUM45119.1"/>
    <property type="molecule type" value="Genomic_DNA"/>
</dbReference>
<name>A0A101LTM0_PICGL</name>
<evidence type="ECO:0000313" key="2">
    <source>
        <dbReference type="EMBL" id="KUM45119.1"/>
    </source>
</evidence>
<gene>
    <name evidence="2" type="ORF">ABT39_MTgene4053</name>
</gene>
<feature type="region of interest" description="Disordered" evidence="1">
    <location>
        <begin position="48"/>
        <end position="68"/>
    </location>
</feature>
<evidence type="ECO:0000256" key="1">
    <source>
        <dbReference type="SAM" id="MobiDB-lite"/>
    </source>
</evidence>